<dbReference type="InterPro" id="IPR000719">
    <property type="entry name" value="Prot_kinase_dom"/>
</dbReference>
<dbReference type="Pfam" id="PF00069">
    <property type="entry name" value="Pkinase"/>
    <property type="match status" value="1"/>
</dbReference>
<name>A0AAV5W4A2_9BILA</name>
<keyword evidence="3" id="KW-1185">Reference proteome</keyword>
<dbReference type="InterPro" id="IPR011009">
    <property type="entry name" value="Kinase-like_dom_sf"/>
</dbReference>
<evidence type="ECO:0000259" key="1">
    <source>
        <dbReference type="PROSITE" id="PS50011"/>
    </source>
</evidence>
<accession>A0AAV5W4A2</accession>
<dbReference type="GO" id="GO:0005524">
    <property type="term" value="F:ATP binding"/>
    <property type="evidence" value="ECO:0007669"/>
    <property type="project" value="InterPro"/>
</dbReference>
<evidence type="ECO:0000313" key="3">
    <source>
        <dbReference type="Proteomes" id="UP001432322"/>
    </source>
</evidence>
<dbReference type="GO" id="GO:0004672">
    <property type="term" value="F:protein kinase activity"/>
    <property type="evidence" value="ECO:0007669"/>
    <property type="project" value="InterPro"/>
</dbReference>
<proteinExistence type="predicted"/>
<dbReference type="Proteomes" id="UP001432322">
    <property type="component" value="Unassembled WGS sequence"/>
</dbReference>
<evidence type="ECO:0000313" key="2">
    <source>
        <dbReference type="EMBL" id="GMT26621.1"/>
    </source>
</evidence>
<protein>
    <recommendedName>
        <fullName evidence="1">Protein kinase domain-containing protein</fullName>
    </recommendedName>
</protein>
<dbReference type="SUPFAM" id="SSF56112">
    <property type="entry name" value="Protein kinase-like (PK-like)"/>
    <property type="match status" value="1"/>
</dbReference>
<reference evidence="2" key="1">
    <citation type="submission" date="2023-10" db="EMBL/GenBank/DDBJ databases">
        <title>Genome assembly of Pristionchus species.</title>
        <authorList>
            <person name="Yoshida K."/>
            <person name="Sommer R.J."/>
        </authorList>
    </citation>
    <scope>NUCLEOTIDE SEQUENCE</scope>
    <source>
        <strain evidence="2">RS5133</strain>
    </source>
</reference>
<feature type="domain" description="Protein kinase" evidence="1">
    <location>
        <begin position="1"/>
        <end position="64"/>
    </location>
</feature>
<feature type="non-terminal residue" evidence="2">
    <location>
        <position position="64"/>
    </location>
</feature>
<feature type="non-terminal residue" evidence="2">
    <location>
        <position position="1"/>
    </location>
</feature>
<sequence length="64" mass="7163">RKLEHVNIVKFIGLVKFNGRKSLLLEYCSSTLRSLLSANPLEKSAISNHAIQIASGVNYLHQNQ</sequence>
<dbReference type="EMBL" id="BTSY01000005">
    <property type="protein sequence ID" value="GMT26621.1"/>
    <property type="molecule type" value="Genomic_DNA"/>
</dbReference>
<dbReference type="Gene3D" id="1.10.510.10">
    <property type="entry name" value="Transferase(Phosphotransferase) domain 1"/>
    <property type="match status" value="1"/>
</dbReference>
<organism evidence="2 3">
    <name type="scientific">Pristionchus fissidentatus</name>
    <dbReference type="NCBI Taxonomy" id="1538716"/>
    <lineage>
        <taxon>Eukaryota</taxon>
        <taxon>Metazoa</taxon>
        <taxon>Ecdysozoa</taxon>
        <taxon>Nematoda</taxon>
        <taxon>Chromadorea</taxon>
        <taxon>Rhabditida</taxon>
        <taxon>Rhabditina</taxon>
        <taxon>Diplogasteromorpha</taxon>
        <taxon>Diplogasteroidea</taxon>
        <taxon>Neodiplogasteridae</taxon>
        <taxon>Pristionchus</taxon>
    </lineage>
</organism>
<comment type="caution">
    <text evidence="2">The sequence shown here is derived from an EMBL/GenBank/DDBJ whole genome shotgun (WGS) entry which is preliminary data.</text>
</comment>
<gene>
    <name evidence="2" type="ORF">PFISCL1PPCAC_17918</name>
</gene>
<dbReference type="AlphaFoldDB" id="A0AAV5W4A2"/>
<dbReference type="PROSITE" id="PS50011">
    <property type="entry name" value="PROTEIN_KINASE_DOM"/>
    <property type="match status" value="1"/>
</dbReference>